<sequence>MQTKMLVKKPELAPVRTNNQKNKPAANKKNVRTTDYKKFLQIMLNDPDAITREEFMVLQSAIGYRQTVKLREEAKQRKKQKKLEQANVAVNKISLEKLKSEIKKDSDSKKEASETKNDEQKTPLQMKKDDDNTAASSSGMQHNLQAGLEKLSGVDLSDVKVHQNSDKPQQVGALAYTQGNDIHIAPGQEKHLPHEGWHAVQQKQGRVKATLQMKSGEKVNDDEGLEKEADVIGRKLTDESRSYTNVQQSGLNVTQPELNKEKIIQRAVSNENTYVVKKGDTLGGIAIKYNVSEDELAKLNNIKDKNTIKVGQVLKLPLTAKSNPEVKSEGNTTTDKPEKQQNSSVDNNKKNEDNDKATNNDIISKLKNDSSLGLPKDKKDAMLDIATILLSEGYKSAFVSGVLGNVLSEGAAGHFESSAYISHPENEPDYLKYMDKHYNYRNEFSGKNISEVGIKKTYDLLKELQKGNYKGKFGLGACQWTGSRTMDLIKCYIEECGLEYDAHGNIKSEYYPKAQECRRAENKMVVKELNGGYHSVYNNWLSKYSKKDDAAYYAGWIVCKEYEKPKADSSDARGKSAARIYKVMMGLK</sequence>
<reference evidence="3 4" key="1">
    <citation type="journal article" date="2013" name="Genome Announc.">
        <title>Draft Genome Sequence of the Cellulolytic, Mesophilic, Anaerobic Bacterium Clostridium termitidis Strain CT1112 (DSM 5398).</title>
        <authorList>
            <person name="Lal S."/>
            <person name="Ramachandran U."/>
            <person name="Zhang X."/>
            <person name="Munir R."/>
            <person name="Sparling R."/>
            <person name="Levin D.B."/>
        </authorList>
    </citation>
    <scope>NUCLEOTIDE SEQUENCE [LARGE SCALE GENOMIC DNA]</scope>
    <source>
        <strain evidence="3 4">CT1112</strain>
    </source>
</reference>
<evidence type="ECO:0000256" key="1">
    <source>
        <dbReference type="SAM" id="MobiDB-lite"/>
    </source>
</evidence>
<dbReference type="Proteomes" id="UP000014155">
    <property type="component" value="Unassembled WGS sequence"/>
</dbReference>
<accession>S0FLC8</accession>
<dbReference type="Pfam" id="PF01476">
    <property type="entry name" value="LysM"/>
    <property type="match status" value="1"/>
</dbReference>
<feature type="compositionally biased region" description="Basic and acidic residues" evidence="1">
    <location>
        <begin position="347"/>
        <end position="362"/>
    </location>
</feature>
<dbReference type="PANTHER" id="PTHR33734:SF22">
    <property type="entry name" value="MEMBRANE-BOUND LYTIC MUREIN TRANSGLYCOSYLASE D"/>
    <property type="match status" value="1"/>
</dbReference>
<keyword evidence="4" id="KW-1185">Reference proteome</keyword>
<dbReference type="PATRIC" id="fig|1195236.3.peg.1758"/>
<dbReference type="eggNOG" id="COG3177">
    <property type="taxonomic scope" value="Bacteria"/>
</dbReference>
<feature type="region of interest" description="Disordered" evidence="1">
    <location>
        <begin position="101"/>
        <end position="139"/>
    </location>
</feature>
<dbReference type="AlphaFoldDB" id="S0FLC8"/>
<name>S0FLC8_RUMCE</name>
<dbReference type="InterPro" id="IPR018392">
    <property type="entry name" value="LysM"/>
</dbReference>
<dbReference type="PANTHER" id="PTHR33734">
    <property type="entry name" value="LYSM DOMAIN-CONTAINING GPI-ANCHORED PROTEIN 2"/>
    <property type="match status" value="1"/>
</dbReference>
<evidence type="ECO:0000313" key="4">
    <source>
        <dbReference type="Proteomes" id="UP000014155"/>
    </source>
</evidence>
<evidence type="ECO:0000313" key="3">
    <source>
        <dbReference type="EMBL" id="EMS72702.1"/>
    </source>
</evidence>
<evidence type="ECO:0000259" key="2">
    <source>
        <dbReference type="PROSITE" id="PS51782"/>
    </source>
</evidence>
<proteinExistence type="predicted"/>
<dbReference type="Gene3D" id="3.10.350.10">
    <property type="entry name" value="LysM domain"/>
    <property type="match status" value="1"/>
</dbReference>
<feature type="region of interest" description="Disordered" evidence="1">
    <location>
        <begin position="321"/>
        <end position="362"/>
    </location>
</feature>
<comment type="caution">
    <text evidence="3">The sequence shown here is derived from an EMBL/GenBank/DDBJ whole genome shotgun (WGS) entry which is preliminary data.</text>
</comment>
<dbReference type="Gene3D" id="1.10.530.10">
    <property type="match status" value="1"/>
</dbReference>
<feature type="compositionally biased region" description="Basic and acidic residues" evidence="1">
    <location>
        <begin position="101"/>
        <end position="131"/>
    </location>
</feature>
<gene>
    <name evidence="3" type="ORF">CTER_1436</name>
</gene>
<feature type="region of interest" description="Disordered" evidence="1">
    <location>
        <begin position="1"/>
        <end position="32"/>
    </location>
</feature>
<dbReference type="RefSeq" id="WP_004624963.1">
    <property type="nucleotide sequence ID" value="NZ_AORV01000026.1"/>
</dbReference>
<dbReference type="Pfam" id="PF18013">
    <property type="entry name" value="Phage_lysozyme2"/>
    <property type="match status" value="1"/>
</dbReference>
<dbReference type="STRING" id="1195236.CTER_1436"/>
<dbReference type="PROSITE" id="PS51782">
    <property type="entry name" value="LYSM"/>
    <property type="match status" value="1"/>
</dbReference>
<feature type="compositionally biased region" description="Polar residues" evidence="1">
    <location>
        <begin position="329"/>
        <end position="345"/>
    </location>
</feature>
<dbReference type="InterPro" id="IPR036779">
    <property type="entry name" value="LysM_dom_sf"/>
</dbReference>
<feature type="domain" description="LysM" evidence="2">
    <location>
        <begin position="272"/>
        <end position="316"/>
    </location>
</feature>
<feature type="compositionally biased region" description="Low complexity" evidence="1">
    <location>
        <begin position="18"/>
        <end position="28"/>
    </location>
</feature>
<dbReference type="Pfam" id="PF13699">
    <property type="entry name" value="eCIS_core"/>
    <property type="match status" value="1"/>
</dbReference>
<organism evidence="3 4">
    <name type="scientific">Ruminiclostridium cellobioparum subsp. termitidis CT1112</name>
    <dbReference type="NCBI Taxonomy" id="1195236"/>
    <lineage>
        <taxon>Bacteria</taxon>
        <taxon>Bacillati</taxon>
        <taxon>Bacillota</taxon>
        <taxon>Clostridia</taxon>
        <taxon>Eubacteriales</taxon>
        <taxon>Oscillospiraceae</taxon>
        <taxon>Ruminiclostridium</taxon>
    </lineage>
</organism>
<dbReference type="InterPro" id="IPR041219">
    <property type="entry name" value="Phage_lysozyme2"/>
</dbReference>
<dbReference type="InterPro" id="IPR025295">
    <property type="entry name" value="eCIS_core_dom"/>
</dbReference>
<dbReference type="SMART" id="SM00257">
    <property type="entry name" value="LysM"/>
    <property type="match status" value="1"/>
</dbReference>
<dbReference type="CDD" id="cd00118">
    <property type="entry name" value="LysM"/>
    <property type="match status" value="1"/>
</dbReference>
<dbReference type="SUPFAM" id="SSF54106">
    <property type="entry name" value="LysM domain"/>
    <property type="match status" value="1"/>
</dbReference>
<dbReference type="EMBL" id="AORV01000026">
    <property type="protein sequence ID" value="EMS72702.1"/>
    <property type="molecule type" value="Genomic_DNA"/>
</dbReference>
<protein>
    <submittedName>
        <fullName evidence="3">LysM domain-containing protein</fullName>
    </submittedName>
</protein>